<evidence type="ECO:0000256" key="6">
    <source>
        <dbReference type="SAM" id="Phobius"/>
    </source>
</evidence>
<dbReference type="Gene3D" id="6.10.250.2430">
    <property type="match status" value="1"/>
</dbReference>
<keyword evidence="8" id="KW-1185">Reference proteome</keyword>
<evidence type="ECO:0000256" key="1">
    <source>
        <dbReference type="ARBA" id="ARBA00004123"/>
    </source>
</evidence>
<dbReference type="EMBL" id="PQIB02000014">
    <property type="protein sequence ID" value="RLM70066.1"/>
    <property type="molecule type" value="Genomic_DNA"/>
</dbReference>
<dbReference type="AlphaFoldDB" id="A0A3L6Q4X8"/>
<proteinExistence type="predicted"/>
<dbReference type="InterPro" id="IPR001289">
    <property type="entry name" value="NFYA"/>
</dbReference>
<comment type="caution">
    <text evidence="7">The sequence shown here is derived from an EMBL/GenBank/DDBJ whole genome shotgun (WGS) entry which is preliminary data.</text>
</comment>
<dbReference type="PROSITE" id="PS51152">
    <property type="entry name" value="NFYA_HAP2_2"/>
    <property type="match status" value="1"/>
</dbReference>
<accession>A0A3L6Q4X8</accession>
<dbReference type="PANTHER" id="PTHR12632">
    <property type="entry name" value="TRANSCRIPTION FACTOR NF-Y ALPHA-RELATED"/>
    <property type="match status" value="1"/>
</dbReference>
<keyword evidence="5" id="KW-0539">Nucleus</keyword>
<dbReference type="GO" id="GO:0003677">
    <property type="term" value="F:DNA binding"/>
    <property type="evidence" value="ECO:0007669"/>
    <property type="project" value="UniProtKB-KW"/>
</dbReference>
<keyword evidence="6" id="KW-0812">Transmembrane</keyword>
<dbReference type="STRING" id="4540.A0A3L6Q4X8"/>
<evidence type="ECO:0000313" key="7">
    <source>
        <dbReference type="EMBL" id="RLM70066.1"/>
    </source>
</evidence>
<evidence type="ECO:0000256" key="4">
    <source>
        <dbReference type="ARBA" id="ARBA00023163"/>
    </source>
</evidence>
<keyword evidence="4" id="KW-0804">Transcription</keyword>
<evidence type="ECO:0000313" key="8">
    <source>
        <dbReference type="Proteomes" id="UP000275267"/>
    </source>
</evidence>
<feature type="transmembrane region" description="Helical" evidence="6">
    <location>
        <begin position="32"/>
        <end position="52"/>
    </location>
</feature>
<keyword evidence="2" id="KW-0805">Transcription regulation</keyword>
<dbReference type="GO" id="GO:0005634">
    <property type="term" value="C:nucleus"/>
    <property type="evidence" value="ECO:0007669"/>
    <property type="project" value="UniProtKB-SubCell"/>
</dbReference>
<dbReference type="GO" id="GO:0003700">
    <property type="term" value="F:DNA-binding transcription factor activity"/>
    <property type="evidence" value="ECO:0007669"/>
    <property type="project" value="InterPro"/>
</dbReference>
<dbReference type="Proteomes" id="UP000275267">
    <property type="component" value="Unassembled WGS sequence"/>
</dbReference>
<keyword evidence="6" id="KW-1133">Transmembrane helix</keyword>
<evidence type="ECO:0000256" key="2">
    <source>
        <dbReference type="ARBA" id="ARBA00023015"/>
    </source>
</evidence>
<sequence>MLVLSWALVSANNPYADQHYGLLSPYPVGAMVRSITFGPVIFGISLIEAAVVPGGCMRVPLNVPTEAPIYVNAMQCEGILRRCCASAKAERANRLVKASKVSCTSQTIN</sequence>
<reference evidence="8" key="1">
    <citation type="journal article" date="2019" name="Nat. Commun.">
        <title>The genome of broomcorn millet.</title>
        <authorList>
            <person name="Zou C."/>
            <person name="Miki D."/>
            <person name="Li D."/>
            <person name="Tang Q."/>
            <person name="Xiao L."/>
            <person name="Rajput S."/>
            <person name="Deng P."/>
            <person name="Jia W."/>
            <person name="Huang R."/>
            <person name="Zhang M."/>
            <person name="Sun Y."/>
            <person name="Hu J."/>
            <person name="Fu X."/>
            <person name="Schnable P.S."/>
            <person name="Li F."/>
            <person name="Zhang H."/>
            <person name="Feng B."/>
            <person name="Zhu X."/>
            <person name="Liu R."/>
            <person name="Schnable J.C."/>
            <person name="Zhu J.-K."/>
            <person name="Zhang H."/>
        </authorList>
    </citation>
    <scope>NUCLEOTIDE SEQUENCE [LARGE SCALE GENOMIC DNA]</scope>
</reference>
<keyword evidence="6" id="KW-0472">Membrane</keyword>
<evidence type="ECO:0000256" key="5">
    <source>
        <dbReference type="ARBA" id="ARBA00023242"/>
    </source>
</evidence>
<evidence type="ECO:0000256" key="3">
    <source>
        <dbReference type="ARBA" id="ARBA00023125"/>
    </source>
</evidence>
<comment type="subcellular location">
    <subcellularLocation>
        <location evidence="1">Nucleus</location>
    </subcellularLocation>
</comment>
<name>A0A3L6Q4X8_PANMI</name>
<dbReference type="OrthoDB" id="1097733at2759"/>
<keyword evidence="3" id="KW-0238">DNA-binding</keyword>
<gene>
    <name evidence="7" type="ORF">C2845_PM17G03360</name>
</gene>
<protein>
    <submittedName>
        <fullName evidence="7">Uncharacterized protein</fullName>
    </submittedName>
</protein>
<organism evidence="7 8">
    <name type="scientific">Panicum miliaceum</name>
    <name type="common">Proso millet</name>
    <name type="synonym">Broomcorn millet</name>
    <dbReference type="NCBI Taxonomy" id="4540"/>
    <lineage>
        <taxon>Eukaryota</taxon>
        <taxon>Viridiplantae</taxon>
        <taxon>Streptophyta</taxon>
        <taxon>Embryophyta</taxon>
        <taxon>Tracheophyta</taxon>
        <taxon>Spermatophyta</taxon>
        <taxon>Magnoliopsida</taxon>
        <taxon>Liliopsida</taxon>
        <taxon>Poales</taxon>
        <taxon>Poaceae</taxon>
        <taxon>PACMAD clade</taxon>
        <taxon>Panicoideae</taxon>
        <taxon>Panicodae</taxon>
        <taxon>Paniceae</taxon>
        <taxon>Panicinae</taxon>
        <taxon>Panicum</taxon>
        <taxon>Panicum sect. Panicum</taxon>
    </lineage>
</organism>